<evidence type="ECO:0000313" key="2">
    <source>
        <dbReference type="Proteomes" id="UP000032214"/>
    </source>
</evidence>
<dbReference type="AlphaFoldDB" id="A0A0D2I281"/>
<protein>
    <submittedName>
        <fullName evidence="1">Uncharacterized protein</fullName>
    </submittedName>
</protein>
<comment type="caution">
    <text evidence="1">The sequence shown here is derived from an EMBL/GenBank/DDBJ whole genome shotgun (WGS) entry which is preliminary data.</text>
</comment>
<reference evidence="1 2" key="1">
    <citation type="journal article" date="2013" name="Proc. Natl. Acad. Sci. U.S.A.">
        <title>Candidate phylum TM6 genome recovered from a hospital sink biofilm provides genomic insights into this uncultivated phylum.</title>
        <authorList>
            <person name="McLean J.S."/>
            <person name="Lombardo M.J."/>
            <person name="Badger J.H."/>
            <person name="Edlund A."/>
            <person name="Novotny M."/>
            <person name="Yee-Greenbaum J."/>
            <person name="Vyahhi N."/>
            <person name="Hall A.P."/>
            <person name="Yang Y."/>
            <person name="Dupont C.L."/>
            <person name="Ziegler M.G."/>
            <person name="Chitsaz H."/>
            <person name="Allen A.E."/>
            <person name="Yooseph S."/>
            <person name="Tesler G."/>
            <person name="Pevzner P.A."/>
            <person name="Friedman R.M."/>
            <person name="Nealson K.H."/>
            <person name="Venter J.C."/>
            <person name="Lasken R.S."/>
        </authorList>
    </citation>
    <scope>NUCLEOTIDE SEQUENCE [LARGE SCALE GENOMIC DNA]</scope>
    <source>
        <strain evidence="1 2">TM6SC1</strain>
    </source>
</reference>
<keyword evidence="2" id="KW-1185">Reference proteome</keyword>
<dbReference type="EMBL" id="ARQD01000002">
    <property type="protein sequence ID" value="KIX85245.1"/>
    <property type="molecule type" value="Genomic_DNA"/>
</dbReference>
<organism evidence="1 2">
    <name type="scientific">candidate division TM6 bacterium JCVI TM6SC1</name>
    <dbReference type="NCBI Taxonomy" id="1306947"/>
    <lineage>
        <taxon>Bacteria</taxon>
        <taxon>Candidatus Babelota</taxon>
        <taxon>Vermiphilus</taxon>
    </lineage>
</organism>
<gene>
    <name evidence="1" type="ORF">J120_02925</name>
</gene>
<dbReference type="STRING" id="1306947.J120_02925"/>
<name>A0A0D2I281_9BACT</name>
<proteinExistence type="predicted"/>
<evidence type="ECO:0000313" key="1">
    <source>
        <dbReference type="EMBL" id="KIX85245.1"/>
    </source>
</evidence>
<accession>A0A0D2I281</accession>
<dbReference type="Proteomes" id="UP000032214">
    <property type="component" value="Unassembled WGS sequence"/>
</dbReference>
<sequence>MNKFKIRFMATPSSLTLKIISGCLAYSIWSLTSSFQPYSVSCMVPVCFYQDTEVGQISAPEFVNVTLVGTRAHLAGIDFDALAFHVDAHTITTDMPILLTRNHLFVPTQIQIKSIEPAYISVNLSPTNSQDDASCAY</sequence>